<name>A0A2P5X8H1_GOSBA</name>
<evidence type="ECO:0000256" key="1">
    <source>
        <dbReference type="SAM" id="MobiDB-lite"/>
    </source>
</evidence>
<evidence type="ECO:0000313" key="3">
    <source>
        <dbReference type="Proteomes" id="UP000239757"/>
    </source>
</evidence>
<sequence length="210" mass="22929">MQTSQKHQTRVNIHRLYHQPAKDVDQFCLPHIQILENNACSDVGSQGPSVSYQAYKDQIFTLESSTATASFVAYDSPSAISVSSSRSPFSPQGSQSWMSDPHHSPDNTHGSPFSGSSVVDDSNGLKHKLRELEVSLLGPESDIIDSCNCCFTSGAHQAASMAGLNHEQLVDMIPRLDLKEVLIACGQALYDNDMSRVAGLMHVRKLNVLK</sequence>
<organism evidence="2 3">
    <name type="scientific">Gossypium barbadense</name>
    <name type="common">Sea Island cotton</name>
    <name type="synonym">Hibiscus barbadensis</name>
    <dbReference type="NCBI Taxonomy" id="3634"/>
    <lineage>
        <taxon>Eukaryota</taxon>
        <taxon>Viridiplantae</taxon>
        <taxon>Streptophyta</taxon>
        <taxon>Embryophyta</taxon>
        <taxon>Tracheophyta</taxon>
        <taxon>Spermatophyta</taxon>
        <taxon>Magnoliopsida</taxon>
        <taxon>eudicotyledons</taxon>
        <taxon>Gunneridae</taxon>
        <taxon>Pentapetalae</taxon>
        <taxon>rosids</taxon>
        <taxon>malvids</taxon>
        <taxon>Malvales</taxon>
        <taxon>Malvaceae</taxon>
        <taxon>Malvoideae</taxon>
        <taxon>Gossypium</taxon>
    </lineage>
</organism>
<evidence type="ECO:0000313" key="2">
    <source>
        <dbReference type="EMBL" id="PPR99620.1"/>
    </source>
</evidence>
<reference evidence="2 3" key="1">
    <citation type="submission" date="2015-01" db="EMBL/GenBank/DDBJ databases">
        <title>Genome of allotetraploid Gossypium barbadense reveals genomic plasticity and fiber elongation in cotton evolution.</title>
        <authorList>
            <person name="Chen X."/>
            <person name="Liu X."/>
            <person name="Zhao B."/>
            <person name="Zheng H."/>
            <person name="Hu Y."/>
            <person name="Lu G."/>
            <person name="Yang C."/>
            <person name="Chen J."/>
            <person name="Shan C."/>
            <person name="Zhang L."/>
            <person name="Zhou Y."/>
            <person name="Wang L."/>
            <person name="Guo W."/>
            <person name="Bai Y."/>
            <person name="Ruan J."/>
            <person name="Shangguan X."/>
            <person name="Mao Y."/>
            <person name="Jiang J."/>
            <person name="Zhu Y."/>
            <person name="Lei J."/>
            <person name="Kang H."/>
            <person name="Chen S."/>
            <person name="He X."/>
            <person name="Wang R."/>
            <person name="Wang Y."/>
            <person name="Chen J."/>
            <person name="Wang L."/>
            <person name="Yu S."/>
            <person name="Wang B."/>
            <person name="Wei J."/>
            <person name="Song S."/>
            <person name="Lu X."/>
            <person name="Gao Z."/>
            <person name="Gu W."/>
            <person name="Deng X."/>
            <person name="Ma D."/>
            <person name="Wang S."/>
            <person name="Liang W."/>
            <person name="Fang L."/>
            <person name="Cai C."/>
            <person name="Zhu X."/>
            <person name="Zhou B."/>
            <person name="Zhang Y."/>
            <person name="Chen Z."/>
            <person name="Xu S."/>
            <person name="Zhu R."/>
            <person name="Wang S."/>
            <person name="Zhang T."/>
            <person name="Zhao G."/>
        </authorList>
    </citation>
    <scope>NUCLEOTIDE SEQUENCE [LARGE SCALE GENOMIC DNA]</scope>
    <source>
        <strain evidence="3">cv. Xinhai21</strain>
        <tissue evidence="2">Leaf</tissue>
    </source>
</reference>
<dbReference type="OrthoDB" id="593669at2759"/>
<proteinExistence type="predicted"/>
<dbReference type="Proteomes" id="UP000239757">
    <property type="component" value="Unassembled WGS sequence"/>
</dbReference>
<gene>
    <name evidence="2" type="ORF">GOBAR_AA21053</name>
</gene>
<dbReference type="AlphaFoldDB" id="A0A2P5X8H1"/>
<accession>A0A2P5X8H1</accession>
<feature type="compositionally biased region" description="Low complexity" evidence="1">
    <location>
        <begin position="83"/>
        <end position="96"/>
    </location>
</feature>
<dbReference type="EMBL" id="KZ665462">
    <property type="protein sequence ID" value="PPR99620.1"/>
    <property type="molecule type" value="Genomic_DNA"/>
</dbReference>
<feature type="region of interest" description="Disordered" evidence="1">
    <location>
        <begin position="83"/>
        <end position="119"/>
    </location>
</feature>
<protein>
    <submittedName>
        <fullName evidence="2">Uncharacterized protein</fullName>
    </submittedName>
</protein>
<feature type="compositionally biased region" description="Polar residues" evidence="1">
    <location>
        <begin position="107"/>
        <end position="119"/>
    </location>
</feature>